<dbReference type="GO" id="GO:0003700">
    <property type="term" value="F:DNA-binding transcription factor activity"/>
    <property type="evidence" value="ECO:0007669"/>
    <property type="project" value="TreeGrafter"/>
</dbReference>
<sequence>MSVNKRHTLKSIALDMGVSIATVSFVLNGKAEEKRISEKQTKKIKEYCDEIGYRPNLLAQTLRTGKSKIIVVIVENIYSKLARIIEEIAHGNGYHLIFCSNNNRDDKTIKFINLFRDRNIAGFVLAPSPNVQNEVQKLIDDEFPLVLIDRYFKDINSNFVVTENFSTSQTVTKKLIDNGFKKILFITPQSNQTQLVGRLEGYKTVVKENNLKEYILQLPFEDKTLRNRENKLKQALATLEYDAIFFATGYLARLGIEILKDNFSDLLDKIGIYTYDDEVLFKLFKPSISAVYQPLKEMGEEIMKIILEEMNNPSVENNTIKKQVILKCEFRDRESSQRKDMHLKAL</sequence>
<name>A0A1M6A5R7_9FLAO</name>
<dbReference type="InterPro" id="IPR028082">
    <property type="entry name" value="Peripla_BP_I"/>
</dbReference>
<dbReference type="EMBL" id="FQYY01000001">
    <property type="protein sequence ID" value="SHI31715.1"/>
    <property type="molecule type" value="Genomic_DNA"/>
</dbReference>
<evidence type="ECO:0000256" key="2">
    <source>
        <dbReference type="ARBA" id="ARBA00023125"/>
    </source>
</evidence>
<dbReference type="InterPro" id="IPR000843">
    <property type="entry name" value="HTH_LacI"/>
</dbReference>
<dbReference type="SUPFAM" id="SSF47413">
    <property type="entry name" value="lambda repressor-like DNA-binding domains"/>
    <property type="match status" value="1"/>
</dbReference>
<dbReference type="RefSeq" id="WP_073147115.1">
    <property type="nucleotide sequence ID" value="NZ_FQYY01000001.1"/>
</dbReference>
<dbReference type="SUPFAM" id="SSF53822">
    <property type="entry name" value="Periplasmic binding protein-like I"/>
    <property type="match status" value="1"/>
</dbReference>
<organism evidence="5 6">
    <name type="scientific">Mesonia phycicola</name>
    <dbReference type="NCBI Taxonomy" id="579105"/>
    <lineage>
        <taxon>Bacteria</taxon>
        <taxon>Pseudomonadati</taxon>
        <taxon>Bacteroidota</taxon>
        <taxon>Flavobacteriia</taxon>
        <taxon>Flavobacteriales</taxon>
        <taxon>Flavobacteriaceae</taxon>
        <taxon>Mesonia</taxon>
    </lineage>
</organism>
<feature type="domain" description="HTH lacI-type" evidence="4">
    <location>
        <begin position="8"/>
        <end position="64"/>
    </location>
</feature>
<dbReference type="Gene3D" id="1.10.260.40">
    <property type="entry name" value="lambda repressor-like DNA-binding domains"/>
    <property type="match status" value="1"/>
</dbReference>
<keyword evidence="1" id="KW-0805">Transcription regulation</keyword>
<dbReference type="STRING" id="579105.SAMN04488096_10188"/>
<dbReference type="SMART" id="SM00354">
    <property type="entry name" value="HTH_LACI"/>
    <property type="match status" value="1"/>
</dbReference>
<evidence type="ECO:0000256" key="3">
    <source>
        <dbReference type="ARBA" id="ARBA00023163"/>
    </source>
</evidence>
<accession>A0A1M6A5R7</accession>
<dbReference type="Pfam" id="PF00356">
    <property type="entry name" value="LacI"/>
    <property type="match status" value="1"/>
</dbReference>
<gene>
    <name evidence="5" type="ORF">SAMN04488096_10188</name>
</gene>
<dbReference type="PANTHER" id="PTHR30146:SF154">
    <property type="entry name" value="TRANSCRIPTION REGULATOR, MEMBER OF GALR FAMILY"/>
    <property type="match status" value="1"/>
</dbReference>
<dbReference type="GO" id="GO:0000976">
    <property type="term" value="F:transcription cis-regulatory region binding"/>
    <property type="evidence" value="ECO:0007669"/>
    <property type="project" value="TreeGrafter"/>
</dbReference>
<keyword evidence="3" id="KW-0804">Transcription</keyword>
<proteinExistence type="predicted"/>
<evidence type="ECO:0000259" key="4">
    <source>
        <dbReference type="PROSITE" id="PS50932"/>
    </source>
</evidence>
<dbReference type="AlphaFoldDB" id="A0A1M6A5R7"/>
<evidence type="ECO:0000256" key="1">
    <source>
        <dbReference type="ARBA" id="ARBA00023015"/>
    </source>
</evidence>
<dbReference type="InterPro" id="IPR046335">
    <property type="entry name" value="LacI/GalR-like_sensor"/>
</dbReference>
<protein>
    <submittedName>
        <fullName evidence="5">Transcriptional regulator, LacI family</fullName>
    </submittedName>
</protein>
<reference evidence="5 6" key="1">
    <citation type="submission" date="2016-11" db="EMBL/GenBank/DDBJ databases">
        <authorList>
            <person name="Jaros S."/>
            <person name="Januszkiewicz K."/>
            <person name="Wedrychowicz H."/>
        </authorList>
    </citation>
    <scope>NUCLEOTIDE SEQUENCE [LARGE SCALE GENOMIC DNA]</scope>
    <source>
        <strain evidence="5 6">DSM 21425</strain>
    </source>
</reference>
<dbReference type="OrthoDB" id="9803256at2"/>
<keyword evidence="6" id="KW-1185">Reference proteome</keyword>
<dbReference type="PROSITE" id="PS50932">
    <property type="entry name" value="HTH_LACI_2"/>
    <property type="match status" value="1"/>
</dbReference>
<dbReference type="Proteomes" id="UP000184225">
    <property type="component" value="Unassembled WGS sequence"/>
</dbReference>
<evidence type="ECO:0000313" key="5">
    <source>
        <dbReference type="EMBL" id="SHI31715.1"/>
    </source>
</evidence>
<dbReference type="CDD" id="cd01392">
    <property type="entry name" value="HTH_LacI"/>
    <property type="match status" value="1"/>
</dbReference>
<dbReference type="PANTHER" id="PTHR30146">
    <property type="entry name" value="LACI-RELATED TRANSCRIPTIONAL REPRESSOR"/>
    <property type="match status" value="1"/>
</dbReference>
<keyword evidence="2" id="KW-0238">DNA-binding</keyword>
<dbReference type="Gene3D" id="3.40.50.2300">
    <property type="match status" value="2"/>
</dbReference>
<evidence type="ECO:0000313" key="6">
    <source>
        <dbReference type="Proteomes" id="UP000184225"/>
    </source>
</evidence>
<dbReference type="InterPro" id="IPR010982">
    <property type="entry name" value="Lambda_DNA-bd_dom_sf"/>
</dbReference>
<dbReference type="Pfam" id="PF13377">
    <property type="entry name" value="Peripla_BP_3"/>
    <property type="match status" value="1"/>
</dbReference>